<evidence type="ECO:0000256" key="1">
    <source>
        <dbReference type="SAM" id="Phobius"/>
    </source>
</evidence>
<evidence type="ECO:0000313" key="2">
    <source>
        <dbReference type="EMBL" id="KAK5141055.1"/>
    </source>
</evidence>
<dbReference type="Pfam" id="PF11578">
    <property type="entry name" value="DUF3237"/>
    <property type="match status" value="1"/>
</dbReference>
<accession>A0ABR0KZI8</accession>
<organism evidence="2 3">
    <name type="scientific">Rachicladosporium monterosium</name>
    <dbReference type="NCBI Taxonomy" id="1507873"/>
    <lineage>
        <taxon>Eukaryota</taxon>
        <taxon>Fungi</taxon>
        <taxon>Dikarya</taxon>
        <taxon>Ascomycota</taxon>
        <taxon>Pezizomycotina</taxon>
        <taxon>Dothideomycetes</taxon>
        <taxon>Dothideomycetidae</taxon>
        <taxon>Cladosporiales</taxon>
        <taxon>Cladosporiaceae</taxon>
        <taxon>Rachicladosporium</taxon>
    </lineage>
</organism>
<dbReference type="EMBL" id="JAVRRR010000656">
    <property type="protein sequence ID" value="KAK5141055.1"/>
    <property type="molecule type" value="Genomic_DNA"/>
</dbReference>
<gene>
    <name evidence="2" type="ORF">LTR32_006299</name>
</gene>
<keyword evidence="1" id="KW-0812">Transmembrane</keyword>
<dbReference type="Gene3D" id="2.40.160.20">
    <property type="match status" value="1"/>
</dbReference>
<keyword evidence="1" id="KW-0472">Membrane</keyword>
<protein>
    <submittedName>
        <fullName evidence="2">Uncharacterized protein</fullName>
    </submittedName>
</protein>
<keyword evidence="3" id="KW-1185">Reference proteome</keyword>
<feature type="transmembrane region" description="Helical" evidence="1">
    <location>
        <begin position="209"/>
        <end position="229"/>
    </location>
</feature>
<name>A0ABR0KZI8_9PEZI</name>
<comment type="caution">
    <text evidence="2">The sequence shown here is derived from an EMBL/GenBank/DDBJ whole genome shotgun (WGS) entry which is preliminary data.</text>
</comment>
<keyword evidence="1" id="KW-1133">Transmembrane helix</keyword>
<dbReference type="Proteomes" id="UP001308179">
    <property type="component" value="Unassembled WGS sequence"/>
</dbReference>
<sequence length="249" mass="27487">MPPKLEEAFTFRLFENSSDTLSLGPNKGGALRFVYPFSSGFLKGSGIDAEMVNGGSDLFTMDPATGMGYTNVRVSFKSVDAQTGKSDGVFVMTYQGVVNVDEKFQLALSGSPEAKTTSSEDHYCVANVTFEVSEERHKWMEQALFVGHGHAYVPGDGSAAAEYEVYKVVGQPLGRMFSEIEVDNMRDMGGVVVYLAYCMLYSVPKSFLMVRVLPLTLRCYLMFLAFLLLPQVAISKYCRLNVVSLMEIQ</sequence>
<reference evidence="2 3" key="1">
    <citation type="submission" date="2023-08" db="EMBL/GenBank/DDBJ databases">
        <title>Black Yeasts Isolated from many extreme environments.</title>
        <authorList>
            <person name="Coleine C."/>
            <person name="Stajich J.E."/>
            <person name="Selbmann L."/>
        </authorList>
    </citation>
    <scope>NUCLEOTIDE SEQUENCE [LARGE SCALE GENOMIC DNA]</scope>
    <source>
        <strain evidence="2 3">CCFEE 5386</strain>
    </source>
</reference>
<proteinExistence type="predicted"/>
<evidence type="ECO:0000313" key="3">
    <source>
        <dbReference type="Proteomes" id="UP001308179"/>
    </source>
</evidence>